<reference evidence="1" key="2">
    <citation type="journal article" date="2023" name="Syst. Appl. Microbiol.">
        <title>Govania unica gen. nov., sp. nov., a rare biosphere bacterium that represents a novel family in the class Alphaproteobacteria.</title>
        <authorList>
            <person name="Vandamme P."/>
            <person name="Peeters C."/>
            <person name="Hettiarachchi A."/>
            <person name="Cnockaert M."/>
            <person name="Carlier A."/>
        </authorList>
    </citation>
    <scope>NUCLEOTIDE SEQUENCE</scope>
    <source>
        <strain evidence="1">LMG 31809</strain>
    </source>
</reference>
<protein>
    <submittedName>
        <fullName evidence="1">Uncharacterized protein</fullName>
    </submittedName>
</protein>
<accession>A0A9X3TVG2</accession>
<dbReference type="PROSITE" id="PS51257">
    <property type="entry name" value="PROKAR_LIPOPROTEIN"/>
    <property type="match status" value="1"/>
</dbReference>
<dbReference type="Proteomes" id="UP001141619">
    <property type="component" value="Unassembled WGS sequence"/>
</dbReference>
<dbReference type="AlphaFoldDB" id="A0A9X3TVG2"/>
<gene>
    <name evidence="1" type="ORF">NYP16_02125</name>
</gene>
<comment type="caution">
    <text evidence="1">The sequence shown here is derived from an EMBL/GenBank/DDBJ whole genome shotgun (WGS) entry which is preliminary data.</text>
</comment>
<name>A0A9X3TVG2_9PROT</name>
<keyword evidence="2" id="KW-1185">Reference proteome</keyword>
<reference evidence="1" key="1">
    <citation type="submission" date="2022-08" db="EMBL/GenBank/DDBJ databases">
        <authorList>
            <person name="Vandamme P."/>
            <person name="Hettiarachchi A."/>
            <person name="Peeters C."/>
            <person name="Cnockaert M."/>
            <person name="Carlier A."/>
        </authorList>
    </citation>
    <scope>NUCLEOTIDE SEQUENCE</scope>
    <source>
        <strain evidence="1">LMG 31809</strain>
    </source>
</reference>
<sequence length="157" mass="17891">MGRREWQSFSVSTPFRIVRRSGTIHQGFTISCHGFTDAQVFIGIEEFGACDLEFLVRFFSRICLVAFRSQIDGWIVKFGTNAFGALRAEGSEIIRDKLLKVFKMPILQVLVVFEKVNILGKRDEIVGSITCLAYKLSDKFRITLMRSKMNGQRISQA</sequence>
<proteinExistence type="predicted"/>
<evidence type="ECO:0000313" key="2">
    <source>
        <dbReference type="Proteomes" id="UP001141619"/>
    </source>
</evidence>
<organism evidence="1 2">
    <name type="scientific">Govanella unica</name>
    <dbReference type="NCBI Taxonomy" id="2975056"/>
    <lineage>
        <taxon>Bacteria</taxon>
        <taxon>Pseudomonadati</taxon>
        <taxon>Pseudomonadota</taxon>
        <taxon>Alphaproteobacteria</taxon>
        <taxon>Emcibacterales</taxon>
        <taxon>Govanellaceae</taxon>
        <taxon>Govanella</taxon>
    </lineage>
</organism>
<dbReference type="RefSeq" id="WP_274942458.1">
    <property type="nucleotide sequence ID" value="NZ_JANWOI010000001.1"/>
</dbReference>
<dbReference type="EMBL" id="JANWOI010000001">
    <property type="protein sequence ID" value="MDA5192755.1"/>
    <property type="molecule type" value="Genomic_DNA"/>
</dbReference>
<evidence type="ECO:0000313" key="1">
    <source>
        <dbReference type="EMBL" id="MDA5192755.1"/>
    </source>
</evidence>